<accession>K1UR30</accession>
<organism evidence="2">
    <name type="scientific">human gut metagenome</name>
    <dbReference type="NCBI Taxonomy" id="408170"/>
    <lineage>
        <taxon>unclassified sequences</taxon>
        <taxon>metagenomes</taxon>
        <taxon>organismal metagenomes</taxon>
    </lineage>
</organism>
<dbReference type="PANTHER" id="PTHR43034:SF2">
    <property type="entry name" value="ION-TRANSLOCATING OXIDOREDUCTASE COMPLEX SUBUNIT C"/>
    <property type="match status" value="1"/>
</dbReference>
<evidence type="ECO:0000259" key="1">
    <source>
        <dbReference type="Pfam" id="PF13375"/>
    </source>
</evidence>
<dbReference type="GO" id="GO:0051539">
    <property type="term" value="F:4 iron, 4 sulfur cluster binding"/>
    <property type="evidence" value="ECO:0007669"/>
    <property type="project" value="InterPro"/>
</dbReference>
<sequence length="92" mass="9367">MKTFPRGGVHPSDNKLSRAEAVEVLALPDVVNVPLSQHIGAPAVAKVAKGDKVKVGELIAEAAGFVSANIHAPVSGTVTGVICCPTGRESAR</sequence>
<dbReference type="Pfam" id="PF13375">
    <property type="entry name" value="RnfC_N"/>
    <property type="match status" value="1"/>
</dbReference>
<dbReference type="InterPro" id="IPR026902">
    <property type="entry name" value="RnfC_N"/>
</dbReference>
<protein>
    <submittedName>
        <fullName evidence="2">Electron transport complex, RnfABCDGE type, C subunit</fullName>
    </submittedName>
</protein>
<dbReference type="GO" id="GO:0009055">
    <property type="term" value="F:electron transfer activity"/>
    <property type="evidence" value="ECO:0007669"/>
    <property type="project" value="InterPro"/>
</dbReference>
<dbReference type="PANTHER" id="PTHR43034">
    <property type="entry name" value="ION-TRANSLOCATING OXIDOREDUCTASE COMPLEX SUBUNIT C"/>
    <property type="match status" value="1"/>
</dbReference>
<dbReference type="InterPro" id="IPR010208">
    <property type="entry name" value="Ion_transpt_RnfC/RsxC"/>
</dbReference>
<dbReference type="EMBL" id="AJWY01000792">
    <property type="protein sequence ID" value="EKC80680.1"/>
    <property type="molecule type" value="Genomic_DNA"/>
</dbReference>
<evidence type="ECO:0000313" key="2">
    <source>
        <dbReference type="EMBL" id="EKC80680.1"/>
    </source>
</evidence>
<gene>
    <name evidence="2" type="ORF">LEA_01129</name>
</gene>
<proteinExistence type="predicted"/>
<reference evidence="2" key="1">
    <citation type="journal article" date="2013" name="Environ. Microbiol.">
        <title>Microbiota from the distal guts of lean and obese adolescents exhibit partial functional redundancy besides clear differences in community structure.</title>
        <authorList>
            <person name="Ferrer M."/>
            <person name="Ruiz A."/>
            <person name="Lanza F."/>
            <person name="Haange S.B."/>
            <person name="Oberbach A."/>
            <person name="Till H."/>
            <person name="Bargiela R."/>
            <person name="Campoy C."/>
            <person name="Segura M.T."/>
            <person name="Richter M."/>
            <person name="von Bergen M."/>
            <person name="Seifert J."/>
            <person name="Suarez A."/>
        </authorList>
    </citation>
    <scope>NUCLEOTIDE SEQUENCE</scope>
</reference>
<feature type="domain" description="RnfC Barrel sandwich hybrid" evidence="1">
    <location>
        <begin position="6"/>
        <end position="82"/>
    </location>
</feature>
<dbReference type="AlphaFoldDB" id="K1UR30"/>
<dbReference type="GO" id="GO:0016020">
    <property type="term" value="C:membrane"/>
    <property type="evidence" value="ECO:0007669"/>
    <property type="project" value="InterPro"/>
</dbReference>
<name>K1UR30_9ZZZZ</name>
<comment type="caution">
    <text evidence="2">The sequence shown here is derived from an EMBL/GenBank/DDBJ whole genome shotgun (WGS) entry which is preliminary data.</text>
</comment>